<dbReference type="GO" id="GO:0046872">
    <property type="term" value="F:metal ion binding"/>
    <property type="evidence" value="ECO:0007669"/>
    <property type="project" value="UniProtKB-KW"/>
</dbReference>
<organism evidence="9">
    <name type="scientific">marine sediment metagenome</name>
    <dbReference type="NCBI Taxonomy" id="412755"/>
    <lineage>
        <taxon>unclassified sequences</taxon>
        <taxon>metagenomes</taxon>
        <taxon>ecological metagenomes</taxon>
    </lineage>
</organism>
<dbReference type="InterPro" id="IPR000385">
    <property type="entry name" value="MoaA_NifB_PqqE_Fe-S-bd_CS"/>
</dbReference>
<dbReference type="SUPFAM" id="SSF102114">
    <property type="entry name" value="Radical SAM enzymes"/>
    <property type="match status" value="1"/>
</dbReference>
<dbReference type="SFLD" id="SFLDG01386">
    <property type="entry name" value="main_SPASM_domain-containing"/>
    <property type="match status" value="1"/>
</dbReference>
<sequence>MPVLDTLARPLRSLRISVTDRCNLRCRYCMPEDDYIWIPREEILTFEEIDTLVGLFLQLGVQKLRLTGGEPLFRRNLPVLVEMLAARSGLHDLAMTTNGVLLAKHARDLT</sequence>
<dbReference type="PANTHER" id="PTHR22960">
    <property type="entry name" value="MOLYBDOPTERIN COFACTOR SYNTHESIS PROTEIN A"/>
    <property type="match status" value="1"/>
</dbReference>
<dbReference type="PROSITE" id="PS51918">
    <property type="entry name" value="RADICAL_SAM"/>
    <property type="match status" value="1"/>
</dbReference>
<evidence type="ECO:0000256" key="6">
    <source>
        <dbReference type="ARBA" id="ARBA00023014"/>
    </source>
</evidence>
<dbReference type="GO" id="GO:0061799">
    <property type="term" value="F:cyclic pyranopterin monophosphate synthase activity"/>
    <property type="evidence" value="ECO:0007669"/>
    <property type="project" value="TreeGrafter"/>
</dbReference>
<comment type="caution">
    <text evidence="9">The sequence shown here is derived from an EMBL/GenBank/DDBJ whole genome shotgun (WGS) entry which is preliminary data.</text>
</comment>
<keyword evidence="7" id="KW-0501">Molybdenum cofactor biosynthesis</keyword>
<dbReference type="EMBL" id="LAZR01022337">
    <property type="protein sequence ID" value="KKL82206.1"/>
    <property type="molecule type" value="Genomic_DNA"/>
</dbReference>
<dbReference type="AlphaFoldDB" id="A0A0F9FV70"/>
<dbReference type="SFLD" id="SFLDG01067">
    <property type="entry name" value="SPASM/twitch_domain_containing"/>
    <property type="match status" value="1"/>
</dbReference>
<evidence type="ECO:0000256" key="1">
    <source>
        <dbReference type="ARBA" id="ARBA00001966"/>
    </source>
</evidence>
<comment type="cofactor">
    <cofactor evidence="1">
        <name>[4Fe-4S] cluster</name>
        <dbReference type="ChEBI" id="CHEBI:49883"/>
    </cofactor>
</comment>
<dbReference type="GO" id="GO:0006777">
    <property type="term" value="P:Mo-molybdopterin cofactor biosynthetic process"/>
    <property type="evidence" value="ECO:0007669"/>
    <property type="project" value="UniProtKB-KW"/>
</dbReference>
<name>A0A0F9FV70_9ZZZZ</name>
<keyword evidence="2" id="KW-0004">4Fe-4S</keyword>
<dbReference type="InterPro" id="IPR050105">
    <property type="entry name" value="MoCo_biosynth_MoaA/MoaC"/>
</dbReference>
<feature type="domain" description="Radical SAM core" evidence="8">
    <location>
        <begin position="6"/>
        <end position="110"/>
    </location>
</feature>
<dbReference type="InterPro" id="IPR058240">
    <property type="entry name" value="rSAM_sf"/>
</dbReference>
<keyword evidence="5" id="KW-0408">Iron</keyword>
<dbReference type="SFLD" id="SFLDS00029">
    <property type="entry name" value="Radical_SAM"/>
    <property type="match status" value="1"/>
</dbReference>
<proteinExistence type="predicted"/>
<evidence type="ECO:0000256" key="3">
    <source>
        <dbReference type="ARBA" id="ARBA00022691"/>
    </source>
</evidence>
<keyword evidence="4" id="KW-0479">Metal-binding</keyword>
<dbReference type="PROSITE" id="PS01305">
    <property type="entry name" value="MOAA_NIFB_PQQE"/>
    <property type="match status" value="1"/>
</dbReference>
<keyword evidence="6" id="KW-0411">Iron-sulfur</keyword>
<evidence type="ECO:0000256" key="5">
    <source>
        <dbReference type="ARBA" id="ARBA00023004"/>
    </source>
</evidence>
<dbReference type="PANTHER" id="PTHR22960:SF0">
    <property type="entry name" value="MOLYBDENUM COFACTOR BIOSYNTHESIS PROTEIN 1"/>
    <property type="match status" value="1"/>
</dbReference>
<dbReference type="CDD" id="cd01335">
    <property type="entry name" value="Radical_SAM"/>
    <property type="match status" value="1"/>
</dbReference>
<evidence type="ECO:0000313" key="9">
    <source>
        <dbReference type="EMBL" id="KKL82206.1"/>
    </source>
</evidence>
<dbReference type="Gene3D" id="3.20.20.70">
    <property type="entry name" value="Aldolase class I"/>
    <property type="match status" value="1"/>
</dbReference>
<dbReference type="GO" id="GO:0061798">
    <property type="term" value="F:GTP 3',8'-cyclase activity"/>
    <property type="evidence" value="ECO:0007669"/>
    <property type="project" value="TreeGrafter"/>
</dbReference>
<dbReference type="Pfam" id="PF04055">
    <property type="entry name" value="Radical_SAM"/>
    <property type="match status" value="1"/>
</dbReference>
<protein>
    <recommendedName>
        <fullName evidence="8">Radical SAM core domain-containing protein</fullName>
    </recommendedName>
</protein>
<dbReference type="InterPro" id="IPR007197">
    <property type="entry name" value="rSAM"/>
</dbReference>
<evidence type="ECO:0000259" key="8">
    <source>
        <dbReference type="PROSITE" id="PS51918"/>
    </source>
</evidence>
<evidence type="ECO:0000256" key="4">
    <source>
        <dbReference type="ARBA" id="ARBA00022723"/>
    </source>
</evidence>
<dbReference type="InterPro" id="IPR013785">
    <property type="entry name" value="Aldolase_TIM"/>
</dbReference>
<evidence type="ECO:0000256" key="7">
    <source>
        <dbReference type="ARBA" id="ARBA00023150"/>
    </source>
</evidence>
<keyword evidence="3" id="KW-0949">S-adenosyl-L-methionine</keyword>
<dbReference type="GO" id="GO:0051539">
    <property type="term" value="F:4 iron, 4 sulfur cluster binding"/>
    <property type="evidence" value="ECO:0007669"/>
    <property type="project" value="UniProtKB-KW"/>
</dbReference>
<accession>A0A0F9FV70</accession>
<evidence type="ECO:0000256" key="2">
    <source>
        <dbReference type="ARBA" id="ARBA00022485"/>
    </source>
</evidence>
<reference evidence="9" key="1">
    <citation type="journal article" date="2015" name="Nature">
        <title>Complex archaea that bridge the gap between prokaryotes and eukaryotes.</title>
        <authorList>
            <person name="Spang A."/>
            <person name="Saw J.H."/>
            <person name="Jorgensen S.L."/>
            <person name="Zaremba-Niedzwiedzka K."/>
            <person name="Martijn J."/>
            <person name="Lind A.E."/>
            <person name="van Eijk R."/>
            <person name="Schleper C."/>
            <person name="Guy L."/>
            <person name="Ettema T.J."/>
        </authorList>
    </citation>
    <scope>NUCLEOTIDE SEQUENCE</scope>
</reference>
<feature type="non-terminal residue" evidence="9">
    <location>
        <position position="110"/>
    </location>
</feature>
<gene>
    <name evidence="9" type="ORF">LCGC14_1987110</name>
</gene>